<dbReference type="KEGG" id="hro:HELRODRAFT_164310"/>
<evidence type="ECO:0000313" key="13">
    <source>
        <dbReference type="EMBL" id="ESN94463.1"/>
    </source>
</evidence>
<keyword evidence="7" id="KW-0175">Coiled coil</keyword>
<evidence type="ECO:0000256" key="11">
    <source>
        <dbReference type="RuleBase" id="RU367150"/>
    </source>
</evidence>
<dbReference type="EMBL" id="KB097571">
    <property type="protein sequence ID" value="ESN94463.1"/>
    <property type="molecule type" value="Genomic_DNA"/>
</dbReference>
<dbReference type="EMBL" id="AMQM01001626">
    <property type="status" value="NOT_ANNOTATED_CDS"/>
    <property type="molecule type" value="Genomic_DNA"/>
</dbReference>
<keyword evidence="5 11" id="KW-0132">Cell division</keyword>
<keyword evidence="11" id="KW-0539">Nucleus</keyword>
<dbReference type="RefSeq" id="XP_009027527.1">
    <property type="nucleotide sequence ID" value="XM_009029279.1"/>
</dbReference>
<dbReference type="CTD" id="20200490"/>
<dbReference type="GO" id="GO:0005634">
    <property type="term" value="C:nucleus"/>
    <property type="evidence" value="ECO:0007669"/>
    <property type="project" value="UniProtKB-SubCell"/>
</dbReference>
<proteinExistence type="inferred from homology"/>
<evidence type="ECO:0000256" key="2">
    <source>
        <dbReference type="ARBA" id="ARBA00006379"/>
    </source>
</evidence>
<evidence type="ECO:0000256" key="6">
    <source>
        <dbReference type="ARBA" id="ARBA00022776"/>
    </source>
</evidence>
<dbReference type="GO" id="GO:0007059">
    <property type="term" value="P:chromosome segregation"/>
    <property type="evidence" value="ECO:0007669"/>
    <property type="project" value="InterPro"/>
</dbReference>
<gene>
    <name evidence="14" type="primary">20200490</name>
    <name evidence="13" type="ORF">HELRODRAFT_164310</name>
</gene>
<dbReference type="CDD" id="cd23784">
    <property type="entry name" value="RWD_Spc25"/>
    <property type="match status" value="1"/>
</dbReference>
<dbReference type="GeneID" id="20200490"/>
<keyword evidence="4 11" id="KW-0158">Chromosome</keyword>
<comment type="similarity">
    <text evidence="2 11">Belongs to the SPC25 family.</text>
</comment>
<evidence type="ECO:0000313" key="14">
    <source>
        <dbReference type="EnsemblMetazoa" id="HelroP164310"/>
    </source>
</evidence>
<dbReference type="Pfam" id="PF08234">
    <property type="entry name" value="Spindle_Spc25"/>
    <property type="match status" value="1"/>
</dbReference>
<evidence type="ECO:0000259" key="12">
    <source>
        <dbReference type="Pfam" id="PF08234"/>
    </source>
</evidence>
<keyword evidence="9 11" id="KW-0137">Centromere</keyword>
<feature type="domain" description="Chromosome segregation protein Spc25 C-terminal" evidence="12">
    <location>
        <begin position="67"/>
        <end position="132"/>
    </location>
</feature>
<comment type="subunit">
    <text evidence="10">Component of the NDC80 complex, which is composed of ndc80, cdca1, spbc24 and spbc25. The NDC80 complex interacts with mis12 and zwint.</text>
</comment>
<reference evidence="15" key="1">
    <citation type="submission" date="2012-12" db="EMBL/GenBank/DDBJ databases">
        <authorList>
            <person name="Hellsten U."/>
            <person name="Grimwood J."/>
            <person name="Chapman J.A."/>
            <person name="Shapiro H."/>
            <person name="Aerts A."/>
            <person name="Otillar R.P."/>
            <person name="Terry A.Y."/>
            <person name="Boore J.L."/>
            <person name="Simakov O."/>
            <person name="Marletaz F."/>
            <person name="Cho S.-J."/>
            <person name="Edsinger-Gonzales E."/>
            <person name="Havlak P."/>
            <person name="Kuo D.-H."/>
            <person name="Larsson T."/>
            <person name="Lv J."/>
            <person name="Arendt D."/>
            <person name="Savage R."/>
            <person name="Osoegawa K."/>
            <person name="de Jong P."/>
            <person name="Lindberg D.R."/>
            <person name="Seaver E.C."/>
            <person name="Weisblat D.A."/>
            <person name="Putnam N.H."/>
            <person name="Grigoriev I.V."/>
            <person name="Rokhsar D.S."/>
        </authorList>
    </citation>
    <scope>NUCLEOTIDE SEQUENCE</scope>
</reference>
<evidence type="ECO:0000256" key="5">
    <source>
        <dbReference type="ARBA" id="ARBA00022618"/>
    </source>
</evidence>
<name>T1EV90_HELRO</name>
<dbReference type="OrthoDB" id="4056921at2759"/>
<evidence type="ECO:0000256" key="10">
    <source>
        <dbReference type="ARBA" id="ARBA00065771"/>
    </source>
</evidence>
<keyword evidence="11" id="KW-0995">Kinetochore</keyword>
<evidence type="ECO:0000256" key="1">
    <source>
        <dbReference type="ARBA" id="ARBA00004584"/>
    </source>
</evidence>
<evidence type="ECO:0000256" key="4">
    <source>
        <dbReference type="ARBA" id="ARBA00022454"/>
    </source>
</evidence>
<organism evidence="14 15">
    <name type="scientific">Helobdella robusta</name>
    <name type="common">Californian leech</name>
    <dbReference type="NCBI Taxonomy" id="6412"/>
    <lineage>
        <taxon>Eukaryota</taxon>
        <taxon>Metazoa</taxon>
        <taxon>Spiralia</taxon>
        <taxon>Lophotrochozoa</taxon>
        <taxon>Annelida</taxon>
        <taxon>Clitellata</taxon>
        <taxon>Hirudinea</taxon>
        <taxon>Rhynchobdellida</taxon>
        <taxon>Glossiphoniidae</taxon>
        <taxon>Helobdella</taxon>
    </lineage>
</organism>
<keyword evidence="15" id="KW-1185">Reference proteome</keyword>
<evidence type="ECO:0000256" key="8">
    <source>
        <dbReference type="ARBA" id="ARBA00023306"/>
    </source>
</evidence>
<evidence type="ECO:0000313" key="15">
    <source>
        <dbReference type="Proteomes" id="UP000015101"/>
    </source>
</evidence>
<evidence type="ECO:0000256" key="3">
    <source>
        <dbReference type="ARBA" id="ARBA00013692"/>
    </source>
</evidence>
<comment type="function">
    <text evidence="11">Acts as a component of the essential kinetochore-associated NDC80 complex, which is required for chromosome segregation and spindle checkpoint activity.</text>
</comment>
<dbReference type="Proteomes" id="UP000015101">
    <property type="component" value="Unassembled WGS sequence"/>
</dbReference>
<dbReference type="EnsemblMetazoa" id="HelroT164310">
    <property type="protein sequence ID" value="HelroP164310"/>
    <property type="gene ID" value="HelroG164310"/>
</dbReference>
<dbReference type="GO" id="GO:0051301">
    <property type="term" value="P:cell division"/>
    <property type="evidence" value="ECO:0007669"/>
    <property type="project" value="UniProtKB-UniRule"/>
</dbReference>
<reference evidence="14" key="3">
    <citation type="submission" date="2015-06" db="UniProtKB">
        <authorList>
            <consortium name="EnsemblMetazoa"/>
        </authorList>
    </citation>
    <scope>IDENTIFICATION</scope>
</reference>
<dbReference type="InParanoid" id="T1EV90"/>
<dbReference type="AlphaFoldDB" id="T1EV90"/>
<dbReference type="FunFam" id="3.30.457.50:FF:000001">
    <property type="entry name" value="Probable kinetochore protein spc25"/>
    <property type="match status" value="1"/>
</dbReference>
<reference evidence="13 15" key="2">
    <citation type="journal article" date="2013" name="Nature">
        <title>Insights into bilaterian evolution from three spiralian genomes.</title>
        <authorList>
            <person name="Simakov O."/>
            <person name="Marletaz F."/>
            <person name="Cho S.J."/>
            <person name="Edsinger-Gonzales E."/>
            <person name="Havlak P."/>
            <person name="Hellsten U."/>
            <person name="Kuo D.H."/>
            <person name="Larsson T."/>
            <person name="Lv J."/>
            <person name="Arendt D."/>
            <person name="Savage R."/>
            <person name="Osoegawa K."/>
            <person name="de Jong P."/>
            <person name="Grimwood J."/>
            <person name="Chapman J.A."/>
            <person name="Shapiro H."/>
            <person name="Aerts A."/>
            <person name="Otillar R.P."/>
            <person name="Terry A.Y."/>
            <person name="Boore J.L."/>
            <person name="Grigoriev I.V."/>
            <person name="Lindberg D.R."/>
            <person name="Seaver E.C."/>
            <person name="Weisblat D.A."/>
            <person name="Putnam N.H."/>
            <person name="Rokhsar D.S."/>
        </authorList>
    </citation>
    <scope>NUCLEOTIDE SEQUENCE</scope>
</reference>
<accession>T1EV90</accession>
<sequence length="137" mass="15840">MSMMVCKEGQVSFLPSEGAQQCDEVTSQLEGLSLKLTKKSNEQFLNYESRNDFIELVNQLMDRSNTEQIIEIRFTNINKNDPQKEFVLALNVGYSFTVKRCCPKIEKIDKLLLTLNLTADWHSFVVSVRKHFMNTVK</sequence>
<keyword evidence="8 11" id="KW-0131">Cell cycle</keyword>
<dbReference type="HOGENOM" id="CLU_1867327_0_0_1"/>
<dbReference type="Gene3D" id="3.30.457.50">
    <property type="entry name" value="Chromosome segregation protein Spc25"/>
    <property type="match status" value="1"/>
</dbReference>
<comment type="subcellular location">
    <subcellularLocation>
        <location evidence="1">Chromosome</location>
        <location evidence="1">Centromere</location>
    </subcellularLocation>
    <subcellularLocation>
        <location evidence="11">Nucleus</location>
    </subcellularLocation>
    <subcellularLocation>
        <location evidence="11">Chromosome</location>
        <location evidence="11">Centromere</location>
        <location evidence="11">Kinetochore</location>
    </subcellularLocation>
</comment>
<protein>
    <recommendedName>
        <fullName evidence="3 11">Kinetochore protein SPC25</fullName>
    </recommendedName>
</protein>
<evidence type="ECO:0000256" key="7">
    <source>
        <dbReference type="ARBA" id="ARBA00023054"/>
    </source>
</evidence>
<dbReference type="InterPro" id="IPR013255">
    <property type="entry name" value="Spc25_C"/>
</dbReference>
<dbReference type="GO" id="GO:0031262">
    <property type="term" value="C:Ndc80 complex"/>
    <property type="evidence" value="ECO:0007669"/>
    <property type="project" value="InterPro"/>
</dbReference>
<evidence type="ECO:0000256" key="9">
    <source>
        <dbReference type="ARBA" id="ARBA00023328"/>
    </source>
</evidence>
<keyword evidence="6 11" id="KW-0498">Mitosis</keyword>